<comment type="cofactor">
    <cofactor evidence="2">
        <name>Mg(2+)</name>
        <dbReference type="ChEBI" id="CHEBI:18420"/>
    </cofactor>
</comment>
<dbReference type="GO" id="GO:0003723">
    <property type="term" value="F:RNA binding"/>
    <property type="evidence" value="ECO:0007669"/>
    <property type="project" value="UniProtKB-UniRule"/>
</dbReference>
<evidence type="ECO:0000256" key="1">
    <source>
        <dbReference type="ARBA" id="ARBA00001936"/>
    </source>
</evidence>
<dbReference type="InterPro" id="IPR011907">
    <property type="entry name" value="RNase_III"/>
</dbReference>
<dbReference type="GO" id="GO:0030422">
    <property type="term" value="P:siRNA processing"/>
    <property type="evidence" value="ECO:0007669"/>
    <property type="project" value="TreeGrafter"/>
</dbReference>
<evidence type="ECO:0000256" key="8">
    <source>
        <dbReference type="ARBA" id="ARBA00022884"/>
    </source>
</evidence>
<evidence type="ECO:0000256" key="11">
    <source>
        <dbReference type="SAM" id="MobiDB-lite"/>
    </source>
</evidence>
<evidence type="ECO:0000256" key="10">
    <source>
        <dbReference type="SAM" id="Coils"/>
    </source>
</evidence>
<keyword evidence="7" id="KW-0460">Magnesium</keyword>
<protein>
    <submittedName>
        <fullName evidence="14">Uncharacterized protein</fullName>
    </submittedName>
</protein>
<gene>
    <name evidence="14" type="ORF">LUZ61_004609</name>
</gene>
<keyword evidence="10" id="KW-0175">Coiled coil</keyword>
<dbReference type="PANTHER" id="PTHR14950:SF49">
    <property type="entry name" value="RIBONUCLEASE 3-LIKE PROTEIN 2-RELATED"/>
    <property type="match status" value="1"/>
</dbReference>
<evidence type="ECO:0000256" key="7">
    <source>
        <dbReference type="ARBA" id="ARBA00022842"/>
    </source>
</evidence>
<evidence type="ECO:0000256" key="9">
    <source>
        <dbReference type="PROSITE-ProRule" id="PRU00266"/>
    </source>
</evidence>
<evidence type="ECO:0000256" key="6">
    <source>
        <dbReference type="ARBA" id="ARBA00022801"/>
    </source>
</evidence>
<dbReference type="PANTHER" id="PTHR14950">
    <property type="entry name" value="DICER-RELATED"/>
    <property type="match status" value="1"/>
</dbReference>
<evidence type="ECO:0000259" key="13">
    <source>
        <dbReference type="PROSITE" id="PS50142"/>
    </source>
</evidence>
<dbReference type="HAMAP" id="MF_00104">
    <property type="entry name" value="RNase_III"/>
    <property type="match status" value="1"/>
</dbReference>
<evidence type="ECO:0000313" key="14">
    <source>
        <dbReference type="EMBL" id="KAJ3700904.1"/>
    </source>
</evidence>
<dbReference type="Gene3D" id="3.30.160.20">
    <property type="match status" value="2"/>
</dbReference>
<feature type="coiled-coil region" evidence="10">
    <location>
        <begin position="244"/>
        <end position="271"/>
    </location>
</feature>
<keyword evidence="3" id="KW-0540">Nuclease</keyword>
<dbReference type="Proteomes" id="UP001210211">
    <property type="component" value="Unassembled WGS sequence"/>
</dbReference>
<reference evidence="14 15" key="1">
    <citation type="journal article" date="2022" name="Cell">
        <title>Repeat-based holocentromeres influence genome architecture and karyotype evolution.</title>
        <authorList>
            <person name="Hofstatter P.G."/>
            <person name="Thangavel G."/>
            <person name="Lux T."/>
            <person name="Neumann P."/>
            <person name="Vondrak T."/>
            <person name="Novak P."/>
            <person name="Zhang M."/>
            <person name="Costa L."/>
            <person name="Castellani M."/>
            <person name="Scott A."/>
            <person name="Toegelov H."/>
            <person name="Fuchs J."/>
            <person name="Mata-Sucre Y."/>
            <person name="Dias Y."/>
            <person name="Vanzela A.L.L."/>
            <person name="Huettel B."/>
            <person name="Almeida C.C.S."/>
            <person name="Simkova H."/>
            <person name="Souza G."/>
            <person name="Pedrosa-Harand A."/>
            <person name="Macas J."/>
            <person name="Mayer K.F.X."/>
            <person name="Houben A."/>
            <person name="Marques A."/>
        </authorList>
    </citation>
    <scope>NUCLEOTIDE SEQUENCE [LARGE SCALE GENOMIC DNA]</scope>
    <source>
        <strain evidence="14">RhyTen1mFocal</strain>
    </source>
</reference>
<accession>A0AAD5ZNE9</accession>
<name>A0AAD5ZNE9_9POAL</name>
<evidence type="ECO:0000256" key="4">
    <source>
        <dbReference type="ARBA" id="ARBA00022723"/>
    </source>
</evidence>
<dbReference type="AlphaFoldDB" id="A0AAD5ZNE9"/>
<dbReference type="GO" id="GO:0046872">
    <property type="term" value="F:metal ion binding"/>
    <property type="evidence" value="ECO:0007669"/>
    <property type="project" value="UniProtKB-KW"/>
</dbReference>
<dbReference type="PROSITE" id="PS50137">
    <property type="entry name" value="DS_RBD"/>
    <property type="match status" value="2"/>
</dbReference>
<dbReference type="CDD" id="cd00593">
    <property type="entry name" value="RIBOc"/>
    <property type="match status" value="1"/>
</dbReference>
<dbReference type="SUPFAM" id="SSF54768">
    <property type="entry name" value="dsRNA-binding domain-like"/>
    <property type="match status" value="2"/>
</dbReference>
<dbReference type="SMART" id="SM00535">
    <property type="entry name" value="RIBOc"/>
    <property type="match status" value="1"/>
</dbReference>
<evidence type="ECO:0000313" key="15">
    <source>
        <dbReference type="Proteomes" id="UP001210211"/>
    </source>
</evidence>
<evidence type="ECO:0000259" key="12">
    <source>
        <dbReference type="PROSITE" id="PS50137"/>
    </source>
</evidence>
<evidence type="ECO:0000256" key="5">
    <source>
        <dbReference type="ARBA" id="ARBA00022759"/>
    </source>
</evidence>
<dbReference type="InterPro" id="IPR014720">
    <property type="entry name" value="dsRBD_dom"/>
</dbReference>
<dbReference type="Gene3D" id="1.10.1520.10">
    <property type="entry name" value="Ribonuclease III domain"/>
    <property type="match status" value="1"/>
</dbReference>
<evidence type="ECO:0000256" key="2">
    <source>
        <dbReference type="ARBA" id="ARBA00001946"/>
    </source>
</evidence>
<keyword evidence="15" id="KW-1185">Reference proteome</keyword>
<feature type="domain" description="RNase III" evidence="13">
    <location>
        <begin position="29"/>
        <end position="174"/>
    </location>
</feature>
<dbReference type="EMBL" id="JAMRDG010000001">
    <property type="protein sequence ID" value="KAJ3700904.1"/>
    <property type="molecule type" value="Genomic_DNA"/>
</dbReference>
<feature type="region of interest" description="Disordered" evidence="11">
    <location>
        <begin position="1"/>
        <end position="28"/>
    </location>
</feature>
<comment type="caution">
    <text evidence="14">The sequence shown here is derived from an EMBL/GenBank/DDBJ whole genome shotgun (WGS) entry which is preliminary data.</text>
</comment>
<organism evidence="14 15">
    <name type="scientific">Rhynchospora tenuis</name>
    <dbReference type="NCBI Taxonomy" id="198213"/>
    <lineage>
        <taxon>Eukaryota</taxon>
        <taxon>Viridiplantae</taxon>
        <taxon>Streptophyta</taxon>
        <taxon>Embryophyta</taxon>
        <taxon>Tracheophyta</taxon>
        <taxon>Spermatophyta</taxon>
        <taxon>Magnoliopsida</taxon>
        <taxon>Liliopsida</taxon>
        <taxon>Poales</taxon>
        <taxon>Cyperaceae</taxon>
        <taxon>Cyperoideae</taxon>
        <taxon>Rhynchosporeae</taxon>
        <taxon>Rhynchospora</taxon>
    </lineage>
</organism>
<dbReference type="PROSITE" id="PS00517">
    <property type="entry name" value="RNASE_3_1"/>
    <property type="match status" value="1"/>
</dbReference>
<dbReference type="GO" id="GO:0006364">
    <property type="term" value="P:rRNA processing"/>
    <property type="evidence" value="ECO:0007669"/>
    <property type="project" value="InterPro"/>
</dbReference>
<feature type="domain" description="DRBM" evidence="12">
    <location>
        <begin position="283"/>
        <end position="353"/>
    </location>
</feature>
<keyword evidence="6" id="KW-0378">Hydrolase</keyword>
<keyword evidence="5" id="KW-0255">Endonuclease</keyword>
<dbReference type="FunFam" id="1.10.1520.10:FF:000004">
    <property type="entry name" value="Endoribonuclease dicer-like 1"/>
    <property type="match status" value="1"/>
</dbReference>
<dbReference type="GO" id="GO:0005634">
    <property type="term" value="C:nucleus"/>
    <property type="evidence" value="ECO:0007669"/>
    <property type="project" value="TreeGrafter"/>
</dbReference>
<dbReference type="InterPro" id="IPR000999">
    <property type="entry name" value="RNase_III_dom"/>
</dbReference>
<dbReference type="GO" id="GO:0004525">
    <property type="term" value="F:ribonuclease III activity"/>
    <property type="evidence" value="ECO:0007669"/>
    <property type="project" value="InterPro"/>
</dbReference>
<dbReference type="SMART" id="SM00358">
    <property type="entry name" value="DSRM"/>
    <property type="match status" value="2"/>
</dbReference>
<comment type="cofactor">
    <cofactor evidence="1">
        <name>Mn(2+)</name>
        <dbReference type="ChEBI" id="CHEBI:29035"/>
    </cofactor>
</comment>
<keyword evidence="8 9" id="KW-0694">RNA-binding</keyword>
<dbReference type="SUPFAM" id="SSF69065">
    <property type="entry name" value="RNase III domain-like"/>
    <property type="match status" value="1"/>
</dbReference>
<feature type="domain" description="DRBM" evidence="12">
    <location>
        <begin position="200"/>
        <end position="263"/>
    </location>
</feature>
<dbReference type="InterPro" id="IPR036389">
    <property type="entry name" value="RNase_III_sf"/>
</dbReference>
<dbReference type="CDD" id="cd10845">
    <property type="entry name" value="DSRM_RNAse_III_family"/>
    <property type="match status" value="1"/>
</dbReference>
<sequence length="368" mass="40826">MKSSHTSRPNSKRLYDQLDPNPNPTSLMSTEAERILGYTFRNPRLLEEALTHSSFSDGSVSYQRLEFVGDAALNLAVTNYLYSSHPDLGPGHLSALRSANISTEKLARVAVRHGIYPLVRRNSPKLDRQVEEFTTMVMQESEENQTQGGCTKKAPKVLADIVEALSAAIYEDCNFDLGVMWKVLKVLLEPLVTADTLGEQPVTTLYELCQKSGKDVKFYTWPKGNKTIVNVLIGSELVGYGSSHQKTIARLKAAKDALEKLSGEKSNLLVKSQPKEIVGDEEAAKQKLNEFCMKKHWPPPVYKLEEEKGPAHSRTFICSVHVETTNDNFVALGESRSKVKDAEKSAALKMLSLVGNELPNEDVCQSTQ</sequence>
<dbReference type="Pfam" id="PF00035">
    <property type="entry name" value="dsrm"/>
    <property type="match status" value="2"/>
</dbReference>
<keyword evidence="4" id="KW-0479">Metal-binding</keyword>
<proteinExistence type="inferred from homology"/>
<evidence type="ECO:0000256" key="3">
    <source>
        <dbReference type="ARBA" id="ARBA00022722"/>
    </source>
</evidence>
<dbReference type="Pfam" id="PF00636">
    <property type="entry name" value="Ribonuclease_3"/>
    <property type="match status" value="1"/>
</dbReference>
<dbReference type="GO" id="GO:0005737">
    <property type="term" value="C:cytoplasm"/>
    <property type="evidence" value="ECO:0007669"/>
    <property type="project" value="TreeGrafter"/>
</dbReference>
<dbReference type="PROSITE" id="PS50142">
    <property type="entry name" value="RNASE_3_2"/>
    <property type="match status" value="1"/>
</dbReference>